<accession>A0A383BE15</accession>
<sequence>MGDLKSFEFKLTHDSGFTTLPGALQLTTASGAVAPNGLDLEAEAKIGRAFVRVKAIVIGEQTWMTNPLTGVWSEIPPE</sequence>
<evidence type="ECO:0000313" key="1">
    <source>
        <dbReference type="EMBL" id="SVE18104.1"/>
    </source>
</evidence>
<dbReference type="EMBL" id="UINC01199600">
    <property type="protein sequence ID" value="SVE18104.1"/>
    <property type="molecule type" value="Genomic_DNA"/>
</dbReference>
<gene>
    <name evidence="1" type="ORF">METZ01_LOCUS470958</name>
</gene>
<feature type="non-terminal residue" evidence="1">
    <location>
        <position position="78"/>
    </location>
</feature>
<reference evidence="1" key="1">
    <citation type="submission" date="2018-05" db="EMBL/GenBank/DDBJ databases">
        <authorList>
            <person name="Lanie J.A."/>
            <person name="Ng W.-L."/>
            <person name="Kazmierczak K.M."/>
            <person name="Andrzejewski T.M."/>
            <person name="Davidsen T.M."/>
            <person name="Wayne K.J."/>
            <person name="Tettelin H."/>
            <person name="Glass J.I."/>
            <person name="Rusch D."/>
            <person name="Podicherti R."/>
            <person name="Tsui H.-C.T."/>
            <person name="Winkler M.E."/>
        </authorList>
    </citation>
    <scope>NUCLEOTIDE SEQUENCE</scope>
</reference>
<proteinExistence type="predicted"/>
<name>A0A383BE15_9ZZZZ</name>
<protein>
    <submittedName>
        <fullName evidence="1">Uncharacterized protein</fullName>
    </submittedName>
</protein>
<dbReference type="AlphaFoldDB" id="A0A383BE15"/>
<organism evidence="1">
    <name type="scientific">marine metagenome</name>
    <dbReference type="NCBI Taxonomy" id="408172"/>
    <lineage>
        <taxon>unclassified sequences</taxon>
        <taxon>metagenomes</taxon>
        <taxon>ecological metagenomes</taxon>
    </lineage>
</organism>
<dbReference type="Gene3D" id="2.50.20.20">
    <property type="match status" value="1"/>
</dbReference>